<comment type="similarity">
    <text evidence="1">Belongs to the ClpA/ClpB family. Torsin subfamily.</text>
</comment>
<evidence type="ECO:0000256" key="1">
    <source>
        <dbReference type="ARBA" id="ARBA00006235"/>
    </source>
</evidence>
<dbReference type="PANTHER" id="PTHR10760">
    <property type="entry name" value="TORSIN"/>
    <property type="match status" value="1"/>
</dbReference>
<organism evidence="3 4">
    <name type="scientific">Cyphomyrmex costatus</name>
    <dbReference type="NCBI Taxonomy" id="456900"/>
    <lineage>
        <taxon>Eukaryota</taxon>
        <taxon>Metazoa</taxon>
        <taxon>Ecdysozoa</taxon>
        <taxon>Arthropoda</taxon>
        <taxon>Hexapoda</taxon>
        <taxon>Insecta</taxon>
        <taxon>Pterygota</taxon>
        <taxon>Neoptera</taxon>
        <taxon>Endopterygota</taxon>
        <taxon>Hymenoptera</taxon>
        <taxon>Apocrita</taxon>
        <taxon>Aculeata</taxon>
        <taxon>Formicoidea</taxon>
        <taxon>Formicidae</taxon>
        <taxon>Myrmicinae</taxon>
        <taxon>Cyphomyrmex</taxon>
    </lineage>
</organism>
<dbReference type="Pfam" id="PF06309">
    <property type="entry name" value="Torsin"/>
    <property type="match status" value="1"/>
</dbReference>
<dbReference type="PRINTS" id="PR00300">
    <property type="entry name" value="CLPPROTEASEA"/>
</dbReference>
<accession>A0A195CI19</accession>
<dbReference type="KEGG" id="ccoa:108775947"/>
<dbReference type="InterPro" id="IPR010448">
    <property type="entry name" value="Torsin"/>
</dbReference>
<dbReference type="PANTHER" id="PTHR10760:SF2">
    <property type="entry name" value="LD13476P-RELATED"/>
    <property type="match status" value="1"/>
</dbReference>
<dbReference type="Gene3D" id="3.40.50.300">
    <property type="entry name" value="P-loop containing nucleotide triphosphate hydrolases"/>
    <property type="match status" value="1"/>
</dbReference>
<dbReference type="STRING" id="456900.A0A195CI19"/>
<keyword evidence="4" id="KW-1185">Reference proteome</keyword>
<proteinExistence type="inferred from homology"/>
<dbReference type="EMBL" id="KQ977721">
    <property type="protein sequence ID" value="KYN00385.1"/>
    <property type="molecule type" value="Genomic_DNA"/>
</dbReference>
<dbReference type="GO" id="GO:0012505">
    <property type="term" value="C:endomembrane system"/>
    <property type="evidence" value="ECO:0007669"/>
    <property type="project" value="UniProtKB-ARBA"/>
</dbReference>
<gene>
    <name evidence="3" type="ORF">ALC62_08877</name>
</gene>
<dbReference type="GO" id="GO:0071218">
    <property type="term" value="P:cellular response to misfolded protein"/>
    <property type="evidence" value="ECO:0007669"/>
    <property type="project" value="TreeGrafter"/>
</dbReference>
<evidence type="ECO:0000259" key="2">
    <source>
        <dbReference type="Pfam" id="PF21376"/>
    </source>
</evidence>
<dbReference type="InterPro" id="IPR001270">
    <property type="entry name" value="ClpA/B"/>
</dbReference>
<dbReference type="GO" id="GO:0005737">
    <property type="term" value="C:cytoplasm"/>
    <property type="evidence" value="ECO:0007669"/>
    <property type="project" value="UniProtKB-ARBA"/>
</dbReference>
<dbReference type="InterPro" id="IPR027417">
    <property type="entry name" value="P-loop_NTPase"/>
</dbReference>
<dbReference type="Proteomes" id="UP000078542">
    <property type="component" value="Unassembled WGS sequence"/>
</dbReference>
<dbReference type="InterPro" id="IPR049337">
    <property type="entry name" value="TOR1A_C"/>
</dbReference>
<dbReference type="AlphaFoldDB" id="A0A195CI19"/>
<feature type="domain" description="Torsin-1A C-terminal" evidence="2">
    <location>
        <begin position="282"/>
        <end position="336"/>
    </location>
</feature>
<dbReference type="GO" id="GO:0005524">
    <property type="term" value="F:ATP binding"/>
    <property type="evidence" value="ECO:0007669"/>
    <property type="project" value="InterPro"/>
</dbReference>
<evidence type="ECO:0000313" key="3">
    <source>
        <dbReference type="EMBL" id="KYN00385.1"/>
    </source>
</evidence>
<dbReference type="SUPFAM" id="SSF52540">
    <property type="entry name" value="P-loop containing nucleoside triphosphate hydrolases"/>
    <property type="match status" value="1"/>
</dbReference>
<name>A0A195CI19_9HYME</name>
<sequence>MNLVERVLLPSLIFTFLLFARCAHCALITLSIAGAVSSLGYYAYEKYKCQYQECCTDEYIPADLDGLEYIFAANLYGQQIAHVTIINAFRCHLENQNPSKALVMSFHGTPGTGKNYVAQMIAKTFYKKGVESNYFYFFNGRNDFPLQQKVDEYKDDLYKIILNALQKCERSMFVFDEVDKMPEDLLNVLVPFLDYKDYHKSIKSGFTYQNKAVFIFLSNTGSTQIVQHLTNVWMAGKGREDTKLQDFEKLIVEGAFREKGGFHYSDTIQTSVIDHYVPFLPLEEIHVRKCLKKVFKDRDITPTEEMVEEVLSHVTFGPEPYNLYSMAGCKRIEQKVATIVYRKQTESKLDLSES</sequence>
<dbReference type="GO" id="GO:0016887">
    <property type="term" value="F:ATP hydrolysis activity"/>
    <property type="evidence" value="ECO:0007669"/>
    <property type="project" value="InterPro"/>
</dbReference>
<dbReference type="Pfam" id="PF21376">
    <property type="entry name" value="TOR1A_C"/>
    <property type="match status" value="1"/>
</dbReference>
<dbReference type="OrthoDB" id="19623at2759"/>
<reference evidence="3 4" key="1">
    <citation type="submission" date="2016-03" db="EMBL/GenBank/DDBJ databases">
        <title>Cyphomyrmex costatus WGS genome.</title>
        <authorList>
            <person name="Nygaard S."/>
            <person name="Hu H."/>
            <person name="Boomsma J."/>
            <person name="Zhang G."/>
        </authorList>
    </citation>
    <scope>NUCLEOTIDE SEQUENCE [LARGE SCALE GENOMIC DNA]</scope>
    <source>
        <strain evidence="3">MS0001</strain>
        <tissue evidence="3">Whole body</tissue>
    </source>
</reference>
<dbReference type="CDD" id="cd00009">
    <property type="entry name" value="AAA"/>
    <property type="match status" value="1"/>
</dbReference>
<evidence type="ECO:0000313" key="4">
    <source>
        <dbReference type="Proteomes" id="UP000078542"/>
    </source>
</evidence>
<protein>
    <submittedName>
        <fullName evidence="3">Torsin-like protein</fullName>
    </submittedName>
</protein>